<gene>
    <name evidence="2" type="ORF">S01H1_14660</name>
</gene>
<dbReference type="PANTHER" id="PTHR43155">
    <property type="entry name" value="CYCLIC DI-GMP PHOSPHODIESTERASE PA4108-RELATED"/>
    <property type="match status" value="1"/>
</dbReference>
<dbReference type="CDD" id="cd00077">
    <property type="entry name" value="HDc"/>
    <property type="match status" value="1"/>
</dbReference>
<organism evidence="2">
    <name type="scientific">marine sediment metagenome</name>
    <dbReference type="NCBI Taxonomy" id="412755"/>
    <lineage>
        <taxon>unclassified sequences</taxon>
        <taxon>metagenomes</taxon>
        <taxon>ecological metagenomes</taxon>
    </lineage>
</organism>
<feature type="non-terminal residue" evidence="2">
    <location>
        <position position="1"/>
    </location>
</feature>
<dbReference type="Gene3D" id="1.10.3210.10">
    <property type="entry name" value="Hypothetical protein af1432"/>
    <property type="match status" value="1"/>
</dbReference>
<name>X0SVN7_9ZZZZ</name>
<evidence type="ECO:0000259" key="1">
    <source>
        <dbReference type="PROSITE" id="PS51832"/>
    </source>
</evidence>
<proteinExistence type="predicted"/>
<feature type="domain" description="HD-GYP" evidence="1">
    <location>
        <begin position="1"/>
        <end position="193"/>
    </location>
</feature>
<accession>X0SVN7</accession>
<dbReference type="Pfam" id="PF13487">
    <property type="entry name" value="HD_5"/>
    <property type="match status" value="1"/>
</dbReference>
<dbReference type="InterPro" id="IPR003607">
    <property type="entry name" value="HD/PDEase_dom"/>
</dbReference>
<dbReference type="InterPro" id="IPR037522">
    <property type="entry name" value="HD_GYP_dom"/>
</dbReference>
<dbReference type="AlphaFoldDB" id="X0SVN7"/>
<comment type="caution">
    <text evidence="2">The sequence shown here is derived from an EMBL/GenBank/DDBJ whole genome shotgun (WGS) entry which is preliminary data.</text>
</comment>
<evidence type="ECO:0000313" key="2">
    <source>
        <dbReference type="EMBL" id="GAF67880.1"/>
    </source>
</evidence>
<reference evidence="2" key="1">
    <citation type="journal article" date="2014" name="Front. Microbiol.">
        <title>High frequency of phylogenetically diverse reductive dehalogenase-homologous genes in deep subseafloor sedimentary metagenomes.</title>
        <authorList>
            <person name="Kawai M."/>
            <person name="Futagami T."/>
            <person name="Toyoda A."/>
            <person name="Takaki Y."/>
            <person name="Nishi S."/>
            <person name="Hori S."/>
            <person name="Arai W."/>
            <person name="Tsubouchi T."/>
            <person name="Morono Y."/>
            <person name="Uchiyama I."/>
            <person name="Ito T."/>
            <person name="Fujiyama A."/>
            <person name="Inagaki F."/>
            <person name="Takami H."/>
        </authorList>
    </citation>
    <scope>NUCLEOTIDE SEQUENCE</scope>
    <source>
        <strain evidence="2">Expedition CK06-06</strain>
    </source>
</reference>
<dbReference type="PROSITE" id="PS51832">
    <property type="entry name" value="HD_GYP"/>
    <property type="match status" value="1"/>
</dbReference>
<dbReference type="SUPFAM" id="SSF109604">
    <property type="entry name" value="HD-domain/PDEase-like"/>
    <property type="match status" value="1"/>
</dbReference>
<dbReference type="SMART" id="SM00471">
    <property type="entry name" value="HDc"/>
    <property type="match status" value="1"/>
</dbReference>
<protein>
    <recommendedName>
        <fullName evidence="1">HD-GYP domain-containing protein</fullName>
    </recommendedName>
</protein>
<dbReference type="EMBL" id="BARS01007635">
    <property type="protein sequence ID" value="GAF67880.1"/>
    <property type="molecule type" value="Genomic_DNA"/>
</dbReference>
<dbReference type="PANTHER" id="PTHR43155:SF2">
    <property type="entry name" value="CYCLIC DI-GMP PHOSPHODIESTERASE PA4108"/>
    <property type="match status" value="1"/>
</dbReference>
<sequence length="197" mass="22458">SYWGTIKALAHSIEAKDIYTCGHSERVVGYSVLIGKEMGLSSKEIEMLKFSSILHDIGKIAINDNILKKRSPLRQEEHQIIKKHPVKGEEIIAPLKFLEQIKPIIRHHHERWDGRGYPDGLVKTSIPLFSRIIQIADTFDAITSSRSYRLAKSIDDGISEIQRCAGSQFDPTIVYYFIRSYRKGGLKSCFEYSVGIY</sequence>